<dbReference type="AlphaFoldDB" id="A0A178VL43"/>
<dbReference type="PANTHER" id="PTHR24414:SF184">
    <property type="entry name" value="GALACTOSE OXIDASE_KELCH REPEAT SUPERFAMILY PROTEIN"/>
    <property type="match status" value="1"/>
</dbReference>
<comment type="caution">
    <text evidence="2">The sequence shown here is derived from an EMBL/GenBank/DDBJ whole genome shotgun (WGS) entry which is preliminary data.</text>
</comment>
<sequence length="260" mass="29281">MAPSRSQAGMFWLDYLESSSSVSILDCRSHTWREAPSLREGLCSVSSSVLDRKIYVAGSCLDGDSYTYKNSFEVFDTETQFWDPDTITCSKTEGDFYGCGTACIDGEFHVVPVGQKREAVAYNSKEGRWDMVGQQMDHYKFSASCEIQNVLYSCTHGVFRWYDTNAMMWRDLKGLVGLPMFGSGANVKLADYGGKLTVLWEEELPSRGPDSGYKKMIRCAEIALERRKSCEIWGIVEWFGDVLTEPVGYVVLEKVLDVTL</sequence>
<evidence type="ECO:0000313" key="3">
    <source>
        <dbReference type="Proteomes" id="UP000078284"/>
    </source>
</evidence>
<protein>
    <recommendedName>
        <fullName evidence="1">FKB95-like N-terminal Kelch domain-containing protein</fullName>
    </recommendedName>
</protein>
<dbReference type="ExpressionAtlas" id="A0A178VL43">
    <property type="expression patterns" value="baseline and differential"/>
</dbReference>
<dbReference type="Proteomes" id="UP000078284">
    <property type="component" value="Chromosome 2"/>
</dbReference>
<accession>A0A178VL43</accession>
<reference evidence="3" key="1">
    <citation type="journal article" date="2016" name="Proc. Natl. Acad. Sci. U.S.A.">
        <title>Chromosome-level assembly of Arabidopsis thaliana Ler reveals the extent of translocation and inversion polymorphisms.</title>
        <authorList>
            <person name="Zapata L."/>
            <person name="Ding J."/>
            <person name="Willing E.M."/>
            <person name="Hartwig B."/>
            <person name="Bezdan D."/>
            <person name="Jiao W.B."/>
            <person name="Patel V."/>
            <person name="Velikkakam James G."/>
            <person name="Koornneef M."/>
            <person name="Ossowski S."/>
            <person name="Schneeberger K."/>
        </authorList>
    </citation>
    <scope>NUCLEOTIDE SEQUENCE [LARGE SCALE GENOMIC DNA]</scope>
    <source>
        <strain evidence="3">cv. Landsberg erecta</strain>
    </source>
</reference>
<dbReference type="InterPro" id="IPR015915">
    <property type="entry name" value="Kelch-typ_b-propeller"/>
</dbReference>
<gene>
    <name evidence="2" type="ordered locus">AXX17_At2g02450</name>
</gene>
<name>A0A178VL43_ARATH</name>
<organism evidence="2 3">
    <name type="scientific">Arabidopsis thaliana</name>
    <name type="common">Mouse-ear cress</name>
    <dbReference type="NCBI Taxonomy" id="3702"/>
    <lineage>
        <taxon>Eukaryota</taxon>
        <taxon>Viridiplantae</taxon>
        <taxon>Streptophyta</taxon>
        <taxon>Embryophyta</taxon>
        <taxon>Tracheophyta</taxon>
        <taxon>Spermatophyta</taxon>
        <taxon>Magnoliopsida</taxon>
        <taxon>eudicotyledons</taxon>
        <taxon>Gunneridae</taxon>
        <taxon>Pentapetalae</taxon>
        <taxon>rosids</taxon>
        <taxon>malvids</taxon>
        <taxon>Brassicales</taxon>
        <taxon>Brassicaceae</taxon>
        <taxon>Camelineae</taxon>
        <taxon>Arabidopsis</taxon>
    </lineage>
</organism>
<dbReference type="InterPro" id="IPR050354">
    <property type="entry name" value="F-box/kelch-repeat_ARATH"/>
</dbReference>
<feature type="domain" description="FKB95-like N-terminal Kelch" evidence="1">
    <location>
        <begin position="17"/>
        <end position="243"/>
    </location>
</feature>
<dbReference type="Gene3D" id="2.120.10.80">
    <property type="entry name" value="Kelch-type beta propeller"/>
    <property type="match status" value="1"/>
</dbReference>
<proteinExistence type="predicted"/>
<evidence type="ECO:0000313" key="2">
    <source>
        <dbReference type="EMBL" id="OAP07107.1"/>
    </source>
</evidence>
<dbReference type="InterPro" id="IPR057499">
    <property type="entry name" value="Kelch_FKB95"/>
</dbReference>
<dbReference type="Pfam" id="PF25210">
    <property type="entry name" value="Kelch_FKB95"/>
    <property type="match status" value="1"/>
</dbReference>
<dbReference type="EMBL" id="LUHQ01000002">
    <property type="protein sequence ID" value="OAP07107.1"/>
    <property type="molecule type" value="Genomic_DNA"/>
</dbReference>
<dbReference type="SUPFAM" id="SSF117281">
    <property type="entry name" value="Kelch motif"/>
    <property type="match status" value="1"/>
</dbReference>
<dbReference type="PANTHER" id="PTHR24414">
    <property type="entry name" value="F-BOX/KELCH-REPEAT PROTEIN SKIP4"/>
    <property type="match status" value="1"/>
</dbReference>
<evidence type="ECO:0000259" key="1">
    <source>
        <dbReference type="Pfam" id="PF25210"/>
    </source>
</evidence>